<proteinExistence type="predicted"/>
<dbReference type="SUPFAM" id="SSF52540">
    <property type="entry name" value="P-loop containing nucleoside triphosphate hydrolases"/>
    <property type="match status" value="1"/>
</dbReference>
<name>A0A510PDX2_MICAE</name>
<reference evidence="3 4" key="1">
    <citation type="journal article" date="2019" name="Appl. Environ. Microbiol.">
        <title>Co-occurrence of broad and narrow host-range viruses infecting the toxic bloom-forming cyanobacterium Microcystis aeruginosa.</title>
        <authorList>
            <person name="Morimoto D."/>
            <person name="Tominaga K."/>
            <person name="Nishimura Y."/>
            <person name="Yoshida N."/>
            <person name="Kimura S."/>
            <person name="Sako Y."/>
            <person name="Yoshida T."/>
        </authorList>
    </citation>
    <scope>NUCLEOTIDE SEQUENCE [LARGE SCALE GENOMIC DNA]</scope>
    <source>
        <strain evidence="3 4">11-30S32</strain>
    </source>
</reference>
<feature type="domain" description="NACHT N-terminal Helical" evidence="2">
    <location>
        <begin position="20"/>
        <end position="224"/>
    </location>
</feature>
<evidence type="ECO:0000313" key="4">
    <source>
        <dbReference type="Proteomes" id="UP000321223"/>
    </source>
</evidence>
<gene>
    <name evidence="3" type="ORF">MAE30S32_06030</name>
</gene>
<dbReference type="Pfam" id="PF00805">
    <property type="entry name" value="Pentapeptide"/>
    <property type="match status" value="4"/>
</dbReference>
<dbReference type="Gene3D" id="2.160.20.80">
    <property type="entry name" value="E3 ubiquitin-protein ligase SopA"/>
    <property type="match status" value="3"/>
</dbReference>
<comment type="caution">
    <text evidence="3">The sequence shown here is derived from an EMBL/GenBank/DDBJ whole genome shotgun (WGS) entry which is preliminary data.</text>
</comment>
<dbReference type="Pfam" id="PF22735">
    <property type="entry name" value="NNH3"/>
    <property type="match status" value="1"/>
</dbReference>
<accession>A0A510PDX2</accession>
<dbReference type="AlphaFoldDB" id="A0A510PDX2"/>
<dbReference type="Proteomes" id="UP000321223">
    <property type="component" value="Unassembled WGS sequence"/>
</dbReference>
<dbReference type="InterPro" id="IPR001646">
    <property type="entry name" value="5peptide_repeat"/>
</dbReference>
<dbReference type="RefSeq" id="WP_147069037.1">
    <property type="nucleotide sequence ID" value="NZ_BHVU01000020.1"/>
</dbReference>
<dbReference type="EMBL" id="BHVU01000020">
    <property type="protein sequence ID" value="GCA91951.1"/>
    <property type="molecule type" value="Genomic_DNA"/>
</dbReference>
<protein>
    <recommendedName>
        <fullName evidence="2">NACHT N-terminal Helical domain-containing protein</fullName>
    </recommendedName>
</protein>
<keyword evidence="1" id="KW-0677">Repeat</keyword>
<dbReference type="InterPro" id="IPR054568">
    <property type="entry name" value="NNH3"/>
</dbReference>
<dbReference type="PANTHER" id="PTHR47485">
    <property type="entry name" value="THYLAKOID LUMENAL 17.4 KDA PROTEIN, CHLOROPLASTIC"/>
    <property type="match status" value="1"/>
</dbReference>
<evidence type="ECO:0000256" key="1">
    <source>
        <dbReference type="ARBA" id="ARBA00022737"/>
    </source>
</evidence>
<organism evidence="3 4">
    <name type="scientific">Microcystis aeruginosa 11-30S32</name>
    <dbReference type="NCBI Taxonomy" id="2358142"/>
    <lineage>
        <taxon>Bacteria</taxon>
        <taxon>Bacillati</taxon>
        <taxon>Cyanobacteriota</taxon>
        <taxon>Cyanophyceae</taxon>
        <taxon>Oscillatoriophycideae</taxon>
        <taxon>Chroococcales</taxon>
        <taxon>Microcystaceae</taxon>
        <taxon>Microcystis</taxon>
    </lineage>
</organism>
<dbReference type="Gene3D" id="3.40.50.300">
    <property type="entry name" value="P-loop containing nucleotide triphosphate hydrolases"/>
    <property type="match status" value="1"/>
</dbReference>
<evidence type="ECO:0000313" key="3">
    <source>
        <dbReference type="EMBL" id="GCA91951.1"/>
    </source>
</evidence>
<sequence>MSESAAGISVSKPQNIWKRQVKVNLRSLFSTLGKAALNGAFLQWDDLAENGVEVLDALGLSRTPGELAGLLISQSLMKAMKGLLKSNADLLPQEVEKLALKELYTEITDSLQEQELILDRDFFEHPERLPIVAPIQAAFLRWLTTNNLITNSQEAQSLSNRLPAYFVLALQEQWKDKRDEYSLLLDEIDTPFNNAWKRERGWLHYRAWLQKQIDEPIFWETFSLKQIYVPLRGFYEEEEIKATTDKDDHREPSFKRIVIKLQEQLETWLEAAKSDDAIRLLTGGPGSGKSSFCKVFAAQQARLEKQVLYIPLHRLSFSTDLVTAVKTFVQHDGFLPENPLEPSDQDLRLLIIFDGLDELSMQGKIAQEVVQNFINEVRDQVKNFNNNKTRLQVLISGRDVVVQSNKNNFKKPQQIITILPYWVGNSDNFSDVDNLLKVDQRHQWWQQYGQAKGKNYAQLPPELSGKNLQEITAQPLLNYLIALTFERGEVQFSQETNLNNIYENLLKAVYERGYEKNSRGHRAIEGIKKEDFVLILMEIALSCWHGNGRTTTVREIEEHCENNGLKNLLKNFQDSFQSDSQGSITRLLTAFYFRESGDLRGSEKTFEFTHKSFGEYLTARRIVDRVKQIHKKLQDSKNDYDNGYYRRQALITWATLCGPTAIDEYLFRFIVNQMQLQSPDEVKQWQKTLGDLIEYLLAKGMPMEDLKNCPNFQEEMRQARNAEEALLAVFNACGRVTEEIFPIQWPSPEAFGNWLARLQGQRIDYKPMFVLNCLSFLDLQNCLLIFRDLYRANLERANLAGANLRVANLEEANLAGANLAGADIGYANLQRANLDGAILERTYLRRANLAGANLKWANLKWANLGWANLEEANLAGANLAGADIGYANLQRANLDGAILERTYLRRANLAGANLKWANLKWANLGWANLEEANLAGANLAGADIGYANLQRANLDGANLEEANLEEANLVAASLEGASLEGANLEGANLEGANLAGANLAGANLGWANLEWANLEWANFKDANVKGTILDTEVKTEFQ</sequence>
<evidence type="ECO:0000259" key="2">
    <source>
        <dbReference type="Pfam" id="PF22735"/>
    </source>
</evidence>
<dbReference type="PANTHER" id="PTHR47485:SF1">
    <property type="entry name" value="THYLAKOID LUMENAL 17.4 KDA PROTEIN, CHLOROPLASTIC"/>
    <property type="match status" value="1"/>
</dbReference>
<dbReference type="SUPFAM" id="SSF141571">
    <property type="entry name" value="Pentapeptide repeat-like"/>
    <property type="match status" value="2"/>
</dbReference>
<dbReference type="InterPro" id="IPR027417">
    <property type="entry name" value="P-loop_NTPase"/>
</dbReference>